<evidence type="ECO:0000259" key="1">
    <source>
        <dbReference type="Pfam" id="PF13986"/>
    </source>
</evidence>
<protein>
    <recommendedName>
        <fullName evidence="1">DUF4224 domain-containing protein</fullName>
    </recommendedName>
</protein>
<name>A0A512L797_9PROT</name>
<proteinExistence type="predicted"/>
<reference evidence="2 3" key="1">
    <citation type="submission" date="2019-07" db="EMBL/GenBank/DDBJ databases">
        <title>Whole genome shotgun sequence of Thiobacillus plumbophilus NBRC 107929.</title>
        <authorList>
            <person name="Hosoyama A."/>
            <person name="Uohara A."/>
            <person name="Ohji S."/>
            <person name="Ichikawa N."/>
        </authorList>
    </citation>
    <scope>NUCLEOTIDE SEQUENCE [LARGE SCALE GENOMIC DNA]</scope>
    <source>
        <strain evidence="2 3">NBRC 107929</strain>
    </source>
</reference>
<evidence type="ECO:0000313" key="2">
    <source>
        <dbReference type="EMBL" id="GEP30359.1"/>
    </source>
</evidence>
<dbReference type="Pfam" id="PF13986">
    <property type="entry name" value="DUF4224"/>
    <property type="match status" value="1"/>
</dbReference>
<dbReference type="Proteomes" id="UP000321337">
    <property type="component" value="Unassembled WGS sequence"/>
</dbReference>
<dbReference type="RefSeq" id="WP_147072344.1">
    <property type="nucleotide sequence ID" value="NZ_AP021884.1"/>
</dbReference>
<accession>A0A512L797</accession>
<dbReference type="AlphaFoldDB" id="A0A512L797"/>
<sequence>MTPGMFLTREELYELTGYKLISKQAGWLRRKNWRFEITASGRPIVARSYVEAMLGGTKPTKEEERFKPNYDAIRPGR</sequence>
<dbReference type="EMBL" id="BKAD01000013">
    <property type="protein sequence ID" value="GEP30359.1"/>
    <property type="molecule type" value="Genomic_DNA"/>
</dbReference>
<keyword evidence="3" id="KW-1185">Reference proteome</keyword>
<gene>
    <name evidence="2" type="ORF">TPL01_14970</name>
</gene>
<dbReference type="OrthoDB" id="8759286at2"/>
<feature type="domain" description="DUF4224" evidence="1">
    <location>
        <begin position="6"/>
        <end position="50"/>
    </location>
</feature>
<comment type="caution">
    <text evidence="2">The sequence shown here is derived from an EMBL/GenBank/DDBJ whole genome shotgun (WGS) entry which is preliminary data.</text>
</comment>
<organism evidence="2 3">
    <name type="scientific">Sulfuriferula plumbiphila</name>
    <dbReference type="NCBI Taxonomy" id="171865"/>
    <lineage>
        <taxon>Bacteria</taxon>
        <taxon>Pseudomonadati</taxon>
        <taxon>Pseudomonadota</taxon>
        <taxon>Betaproteobacteria</taxon>
        <taxon>Nitrosomonadales</taxon>
        <taxon>Sulfuricellaceae</taxon>
        <taxon>Sulfuriferula</taxon>
    </lineage>
</organism>
<dbReference type="InterPro" id="IPR025319">
    <property type="entry name" value="DUF4224"/>
</dbReference>
<evidence type="ECO:0000313" key="3">
    <source>
        <dbReference type="Proteomes" id="UP000321337"/>
    </source>
</evidence>